<organism evidence="3 4">
    <name type="scientific">Tepidimonas sediminis</name>
    <dbReference type="NCBI Taxonomy" id="2588941"/>
    <lineage>
        <taxon>Bacteria</taxon>
        <taxon>Pseudomonadati</taxon>
        <taxon>Pseudomonadota</taxon>
        <taxon>Betaproteobacteria</taxon>
        <taxon>Burkholderiales</taxon>
        <taxon>Tepidimonas</taxon>
    </lineage>
</organism>
<feature type="compositionally biased region" description="Low complexity" evidence="1">
    <location>
        <begin position="326"/>
        <end position="340"/>
    </location>
</feature>
<dbReference type="InterPro" id="IPR013976">
    <property type="entry name" value="HDOD"/>
</dbReference>
<accession>A0A554WIP5</accession>
<dbReference type="SUPFAM" id="SSF109604">
    <property type="entry name" value="HD-domain/PDEase-like"/>
    <property type="match status" value="1"/>
</dbReference>
<dbReference type="SUPFAM" id="SSF55781">
    <property type="entry name" value="GAF domain-like"/>
    <property type="match status" value="1"/>
</dbReference>
<dbReference type="PROSITE" id="PS51833">
    <property type="entry name" value="HDOD"/>
    <property type="match status" value="1"/>
</dbReference>
<gene>
    <name evidence="3" type="ORF">Tsedi_02237</name>
</gene>
<dbReference type="InterPro" id="IPR052340">
    <property type="entry name" value="RNase_Y/CdgJ"/>
</dbReference>
<protein>
    <submittedName>
        <fullName evidence="3">HDOD domain protein</fullName>
    </submittedName>
</protein>
<evidence type="ECO:0000313" key="4">
    <source>
        <dbReference type="Proteomes" id="UP000320225"/>
    </source>
</evidence>
<evidence type="ECO:0000313" key="3">
    <source>
        <dbReference type="EMBL" id="TSE23456.1"/>
    </source>
</evidence>
<feature type="region of interest" description="Disordered" evidence="1">
    <location>
        <begin position="312"/>
        <end position="344"/>
    </location>
</feature>
<feature type="domain" description="HDOD" evidence="2">
    <location>
        <begin position="27"/>
        <end position="220"/>
    </location>
</feature>
<name>A0A554WIP5_9BURK</name>
<dbReference type="AlphaFoldDB" id="A0A554WIP5"/>
<dbReference type="Proteomes" id="UP000320225">
    <property type="component" value="Unassembled WGS sequence"/>
</dbReference>
<keyword evidence="4" id="KW-1185">Reference proteome</keyword>
<dbReference type="Pfam" id="PF08668">
    <property type="entry name" value="HDOD"/>
    <property type="match status" value="1"/>
</dbReference>
<dbReference type="Gene3D" id="1.10.3210.10">
    <property type="entry name" value="Hypothetical protein af1432"/>
    <property type="match status" value="1"/>
</dbReference>
<evidence type="ECO:0000259" key="2">
    <source>
        <dbReference type="PROSITE" id="PS51833"/>
    </source>
</evidence>
<dbReference type="EMBL" id="VJND01000017">
    <property type="protein sequence ID" value="TSE23456.1"/>
    <property type="molecule type" value="Genomic_DNA"/>
</dbReference>
<proteinExistence type="predicted"/>
<evidence type="ECO:0000256" key="1">
    <source>
        <dbReference type="SAM" id="MobiDB-lite"/>
    </source>
</evidence>
<comment type="caution">
    <text evidence="3">The sequence shown here is derived from an EMBL/GenBank/DDBJ whole genome shotgun (WGS) entry which is preliminary data.</text>
</comment>
<dbReference type="PANTHER" id="PTHR33525:SF3">
    <property type="entry name" value="RIBONUCLEASE Y"/>
    <property type="match status" value="1"/>
</dbReference>
<dbReference type="PANTHER" id="PTHR33525">
    <property type="match status" value="1"/>
</dbReference>
<sequence length="525" mass="56614">MVAIPAGHGAGERLAALLARIGADADFPALSAQVRRVQLLADSELENLHHLADEILQDVGLTQKLLRWVNAAPHVAHRGGVATVSRAISLLGLSTVKGIAASLMLLEHWDNAAQADRLREAFAHALLAAHLAAELHGQGAERERIFLAALFQGFGRMLMVRFFPEVAERVQAEAQGDPAREQAAVLRHLGVRYDELALAVARQWGFPQELQRTMERPGGPVPARTPPDRLEWVRWVAAAGTDLADAWLQGVVSGHGEAFERCARRYAHLVEKTPEEVAEAAREARGRFAMLLEAVGLRGRLNGPLWRAWLTEGQDDPRRPVPGPARAPDGASAEAASAAHGPREAVADEEPAALLLAQGLYDATAALLDDLSGPERLELVLETLLRALRAQRVWLVTPGAGAQAVARLWLGPGAAAVASQYRVALNGQTLESGELLPALGRLRRDSWLEDVGAAKIQARLPAWYQAACAARTSMIMLPLWRGEQWLGWLHLDGPGIVLPALGGVERHLLRALRNLAAAALAERPA</sequence>
<reference evidence="3 4" key="1">
    <citation type="submission" date="2019-07" db="EMBL/GenBank/DDBJ databases">
        <title>Tepidimonas sediminis YIM 72259 draft genome.</title>
        <authorList>
            <person name="Da Costa M.S."/>
            <person name="Froufe H.J.C."/>
            <person name="Egas C."/>
            <person name="Albuquerque L."/>
        </authorList>
    </citation>
    <scope>NUCLEOTIDE SEQUENCE [LARGE SCALE GENOMIC DNA]</scope>
    <source>
        <strain evidence="3 4">YIM 72259</strain>
    </source>
</reference>